<dbReference type="AlphaFoldDB" id="A5B577"/>
<organism evidence="1">
    <name type="scientific">Vitis vinifera</name>
    <name type="common">Grape</name>
    <dbReference type="NCBI Taxonomy" id="29760"/>
    <lineage>
        <taxon>Eukaryota</taxon>
        <taxon>Viridiplantae</taxon>
        <taxon>Streptophyta</taxon>
        <taxon>Embryophyta</taxon>
        <taxon>Tracheophyta</taxon>
        <taxon>Spermatophyta</taxon>
        <taxon>Magnoliopsida</taxon>
        <taxon>eudicotyledons</taxon>
        <taxon>Gunneridae</taxon>
        <taxon>Pentapetalae</taxon>
        <taxon>rosids</taxon>
        <taxon>Vitales</taxon>
        <taxon>Vitaceae</taxon>
        <taxon>Viteae</taxon>
        <taxon>Vitis</taxon>
    </lineage>
</organism>
<proteinExistence type="predicted"/>
<protein>
    <submittedName>
        <fullName evidence="1">Uncharacterized protein</fullName>
    </submittedName>
</protein>
<dbReference type="EMBL" id="AM447037">
    <property type="protein sequence ID" value="CAN82865.1"/>
    <property type="molecule type" value="Genomic_DNA"/>
</dbReference>
<evidence type="ECO:0000313" key="1">
    <source>
        <dbReference type="EMBL" id="CAN82865.1"/>
    </source>
</evidence>
<sequence>MVSYIREDLRLSRKCGPLSRANDPDRMFPDTSKLVRAVMKEVTRGVVRTMPCGQTRGSIRGRTHGIKLP</sequence>
<reference evidence="1" key="1">
    <citation type="journal article" date="2007" name="PLoS ONE">
        <title>The first genome sequence of an elite grapevine cultivar (Pinot noir Vitis vinifera L.): coping with a highly heterozygous genome.</title>
        <authorList>
            <person name="Velasco R."/>
            <person name="Zharkikh A."/>
            <person name="Troggio M."/>
            <person name="Cartwright D.A."/>
            <person name="Cestaro A."/>
            <person name="Pruss D."/>
            <person name="Pindo M."/>
            <person name="FitzGerald L.M."/>
            <person name="Vezzulli S."/>
            <person name="Reid J."/>
            <person name="Malacarne G."/>
            <person name="Iliev D."/>
            <person name="Coppola G."/>
            <person name="Wardell B."/>
            <person name="Micheletti D."/>
            <person name="Macalma T."/>
            <person name="Facci M."/>
            <person name="Mitchell J.T."/>
            <person name="Perazzolli M."/>
            <person name="Eldredge G."/>
            <person name="Gatto P."/>
            <person name="Oyzerski R."/>
            <person name="Moretto M."/>
            <person name="Gutin N."/>
            <person name="Stefanini M."/>
            <person name="Chen Y."/>
            <person name="Segala C."/>
            <person name="Davenport C."/>
            <person name="Dematte L."/>
            <person name="Mraz A."/>
            <person name="Battilana J."/>
            <person name="Stormo K."/>
            <person name="Costa F."/>
            <person name="Tao Q."/>
            <person name="Si-Ammour A."/>
            <person name="Harkins T."/>
            <person name="Lackey A."/>
            <person name="Perbost C."/>
            <person name="Taillon B."/>
            <person name="Stella A."/>
            <person name="Solovyev V."/>
            <person name="Fawcett J.A."/>
            <person name="Sterck L."/>
            <person name="Vandepoele K."/>
            <person name="Grando S.M."/>
            <person name="Toppo S."/>
            <person name="Moser C."/>
            <person name="Lanchbury J."/>
            <person name="Bogden R."/>
            <person name="Skolnick M."/>
            <person name="Sgaramella V."/>
            <person name="Bhatnagar S.K."/>
            <person name="Fontana P."/>
            <person name="Gutin A."/>
            <person name="Van de Peer Y."/>
            <person name="Salamini F."/>
            <person name="Viola R."/>
        </authorList>
    </citation>
    <scope>NUCLEOTIDE SEQUENCE</scope>
</reference>
<gene>
    <name evidence="1" type="ORF">VITISV_015465</name>
</gene>
<name>A5B577_VITVI</name>
<accession>A5B577</accession>